<dbReference type="GO" id="GO:0000725">
    <property type="term" value="P:recombinational repair"/>
    <property type="evidence" value="ECO:0007669"/>
    <property type="project" value="TreeGrafter"/>
</dbReference>
<comment type="similarity">
    <text evidence="1">Belongs to the helicase family. UvrD subfamily.</text>
</comment>
<dbReference type="InterPro" id="IPR013986">
    <property type="entry name" value="DExx_box_DNA_helicase_dom_sf"/>
</dbReference>
<name>H8Z5E3_9GAMM</name>
<dbReference type="GO" id="GO:0016887">
    <property type="term" value="F:ATP hydrolysis activity"/>
    <property type="evidence" value="ECO:0007669"/>
    <property type="project" value="RHEA"/>
</dbReference>
<proteinExistence type="inferred from homology"/>
<dbReference type="InterPro" id="IPR000212">
    <property type="entry name" value="DNA_helicase_UvrD/REP"/>
</dbReference>
<keyword evidence="3 12" id="KW-0378">Hydrolase</keyword>
<evidence type="ECO:0000256" key="4">
    <source>
        <dbReference type="ARBA" id="ARBA00022806"/>
    </source>
</evidence>
<keyword evidence="15" id="KW-1185">Reference proteome</keyword>
<evidence type="ECO:0000256" key="10">
    <source>
        <dbReference type="ARBA" id="ARBA00034923"/>
    </source>
</evidence>
<keyword evidence="7" id="KW-0413">Isomerase</keyword>
<dbReference type="PROSITE" id="PS51198">
    <property type="entry name" value="UVRD_HELICASE_ATP_BIND"/>
    <property type="match status" value="1"/>
</dbReference>
<organism evidence="14 15">
    <name type="scientific">Thiorhodovibrio frisius</name>
    <dbReference type="NCBI Taxonomy" id="631362"/>
    <lineage>
        <taxon>Bacteria</taxon>
        <taxon>Pseudomonadati</taxon>
        <taxon>Pseudomonadota</taxon>
        <taxon>Gammaproteobacteria</taxon>
        <taxon>Chromatiales</taxon>
        <taxon>Chromatiaceae</taxon>
        <taxon>Thiorhodovibrio</taxon>
    </lineage>
</organism>
<dbReference type="InterPro" id="IPR014016">
    <property type="entry name" value="UvrD-like_ATP-bd"/>
</dbReference>
<evidence type="ECO:0000256" key="6">
    <source>
        <dbReference type="ARBA" id="ARBA00023125"/>
    </source>
</evidence>
<dbReference type="HOGENOM" id="CLU_462258_0_0_6"/>
<feature type="binding site" evidence="12">
    <location>
        <begin position="16"/>
        <end position="23"/>
    </location>
    <ligand>
        <name>ATP</name>
        <dbReference type="ChEBI" id="CHEBI:30616"/>
    </ligand>
</feature>
<evidence type="ECO:0000256" key="1">
    <source>
        <dbReference type="ARBA" id="ARBA00009922"/>
    </source>
</evidence>
<dbReference type="PANTHER" id="PTHR11070">
    <property type="entry name" value="UVRD / RECB / PCRA DNA HELICASE FAMILY MEMBER"/>
    <property type="match status" value="1"/>
</dbReference>
<comment type="catalytic activity">
    <reaction evidence="8">
        <text>Couples ATP hydrolysis with the unwinding of duplex DNA by translocating in the 3'-5' direction.</text>
        <dbReference type="EC" id="5.6.2.4"/>
    </reaction>
</comment>
<dbReference type="Gene3D" id="3.40.50.300">
    <property type="entry name" value="P-loop containing nucleotide triphosphate hydrolases"/>
    <property type="match status" value="3"/>
</dbReference>
<dbReference type="GO" id="GO:0005524">
    <property type="term" value="F:ATP binding"/>
    <property type="evidence" value="ECO:0007669"/>
    <property type="project" value="UniProtKB-UniRule"/>
</dbReference>
<protein>
    <recommendedName>
        <fullName evidence="9">DNA 3'-5' helicase</fullName>
        <ecNumber evidence="9">5.6.2.4</ecNumber>
    </recommendedName>
    <alternativeName>
        <fullName evidence="10">DNA 3'-5' helicase II</fullName>
    </alternativeName>
</protein>
<dbReference type="SUPFAM" id="SSF52540">
    <property type="entry name" value="P-loop containing nucleoside triphosphate hydrolases"/>
    <property type="match status" value="1"/>
</dbReference>
<dbReference type="PANTHER" id="PTHR11070:SF2">
    <property type="entry name" value="ATP-DEPENDENT DNA HELICASE SRS2"/>
    <property type="match status" value="1"/>
</dbReference>
<evidence type="ECO:0000313" key="15">
    <source>
        <dbReference type="Proteomes" id="UP000002964"/>
    </source>
</evidence>
<dbReference type="AlphaFoldDB" id="H8Z5E3"/>
<evidence type="ECO:0000256" key="11">
    <source>
        <dbReference type="ARBA" id="ARBA00048988"/>
    </source>
</evidence>
<evidence type="ECO:0000256" key="2">
    <source>
        <dbReference type="ARBA" id="ARBA00022741"/>
    </source>
</evidence>
<dbReference type="InterPro" id="IPR027417">
    <property type="entry name" value="P-loop_NTPase"/>
</dbReference>
<dbReference type="Pfam" id="PF13361">
    <property type="entry name" value="UvrD_C"/>
    <property type="match status" value="1"/>
</dbReference>
<evidence type="ECO:0000256" key="8">
    <source>
        <dbReference type="ARBA" id="ARBA00034617"/>
    </source>
</evidence>
<keyword evidence="4 12" id="KW-0347">Helicase</keyword>
<evidence type="ECO:0000256" key="7">
    <source>
        <dbReference type="ARBA" id="ARBA00023235"/>
    </source>
</evidence>
<dbReference type="eggNOG" id="COG0210">
    <property type="taxonomic scope" value="Bacteria"/>
</dbReference>
<keyword evidence="5 12" id="KW-0067">ATP-binding</keyword>
<dbReference type="STRING" id="631362.Thi970DRAFT_03067"/>
<comment type="catalytic activity">
    <reaction evidence="11">
        <text>ATP + H2O = ADP + phosphate + H(+)</text>
        <dbReference type="Rhea" id="RHEA:13065"/>
        <dbReference type="ChEBI" id="CHEBI:15377"/>
        <dbReference type="ChEBI" id="CHEBI:15378"/>
        <dbReference type="ChEBI" id="CHEBI:30616"/>
        <dbReference type="ChEBI" id="CHEBI:43474"/>
        <dbReference type="ChEBI" id="CHEBI:456216"/>
        <dbReference type="EC" id="5.6.2.4"/>
    </reaction>
</comment>
<evidence type="ECO:0000313" key="14">
    <source>
        <dbReference type="EMBL" id="EIC19489.1"/>
    </source>
</evidence>
<evidence type="ECO:0000256" key="5">
    <source>
        <dbReference type="ARBA" id="ARBA00022840"/>
    </source>
</evidence>
<evidence type="ECO:0000256" key="9">
    <source>
        <dbReference type="ARBA" id="ARBA00034808"/>
    </source>
</evidence>
<keyword evidence="6" id="KW-0238">DNA-binding</keyword>
<dbReference type="EMBL" id="JH603170">
    <property type="protein sequence ID" value="EIC19489.1"/>
    <property type="molecule type" value="Genomic_DNA"/>
</dbReference>
<dbReference type="Pfam" id="PF00580">
    <property type="entry name" value="UvrD-helicase"/>
    <property type="match status" value="1"/>
</dbReference>
<dbReference type="InterPro" id="IPR014017">
    <property type="entry name" value="DNA_helicase_UvrD-like_C"/>
</dbReference>
<keyword evidence="2 12" id="KW-0547">Nucleotide-binding</keyword>
<dbReference type="GO" id="GO:0043138">
    <property type="term" value="F:3'-5' DNA helicase activity"/>
    <property type="evidence" value="ECO:0007669"/>
    <property type="project" value="UniProtKB-EC"/>
</dbReference>
<reference evidence="14 15" key="2">
    <citation type="submission" date="2011-11" db="EMBL/GenBank/DDBJ databases">
        <authorList>
            <consortium name="US DOE Joint Genome Institute"/>
            <person name="Lucas S."/>
            <person name="Han J."/>
            <person name="Lapidus A."/>
            <person name="Cheng J.-F."/>
            <person name="Goodwin L."/>
            <person name="Pitluck S."/>
            <person name="Peters L."/>
            <person name="Ovchinnikova G."/>
            <person name="Zhang X."/>
            <person name="Detter J.C."/>
            <person name="Han C."/>
            <person name="Tapia R."/>
            <person name="Land M."/>
            <person name="Hauser L."/>
            <person name="Kyrpides N."/>
            <person name="Ivanova N."/>
            <person name="Pagani I."/>
            <person name="Vogl K."/>
            <person name="Liu Z."/>
            <person name="Overmann J."/>
            <person name="Frigaard N.-U."/>
            <person name="Bryant D."/>
            <person name="Woyke T."/>
        </authorList>
    </citation>
    <scope>NUCLEOTIDE SEQUENCE [LARGE SCALE GENOMIC DNA]</scope>
    <source>
        <strain evidence="14 15">970</strain>
    </source>
</reference>
<accession>H8Z5E3</accession>
<dbReference type="OrthoDB" id="5298826at2"/>
<dbReference type="EC" id="5.6.2.4" evidence="9"/>
<dbReference type="Proteomes" id="UP000002964">
    <property type="component" value="Unassembled WGS sequence"/>
</dbReference>
<dbReference type="RefSeq" id="WP_009149838.1">
    <property type="nucleotide sequence ID" value="NZ_CP121471.1"/>
</dbReference>
<sequence length="590" mass="67653">MKSFSKIQNQVTIIQAVAGSGKTTLLKNVLKEARTTAGLTKEQILFVTYSRALAKELREELGDLARVTTLHALGLSLIRQNLEYFSFKKIPKRAKNNKDRDLFLLVNSSVTPEAVLKKFYRKREYKGQFTGTVCRELSIPNNLGKTLINRVNQRKREENVCSYADMIRLGSTVCQAFLKKKEISFDAPRLLLVDEYQDFNAIEKRFVLRLINISETSLVVGDDRQAIYSFKGASCGAVRKLAKKLPESSYTSLDHTYRLTKPTAALVNACPDRKKYPIIKSSKEGGIPFYHKSPSRELALDAVAKKIKNLIDQGGRPNEIAVITRFKKDFRQFTYFLSKHDIKIGVSDLPKDEENILQHFLAFSEAVLDLNNKKLKDYLEYYYGLNEKQAQEVALSCGVVINRQLLNIDDKTATKCRRVLNGVSDLRRSLSFDKLKRTFKERCQGKVDAYHHLGITSILNRYGLLINFGNSVKDVLVKLKMFLDNPERDGIYVGTQHKAKGKAWDHVFLIDVFDENRNPLTKNWDRNSELNLFHVAITRPKQRLYLFFFEEYQAVDSTINTKKKRIKNVLTSFLPKESFLLENCEVEVIG</sequence>
<evidence type="ECO:0000256" key="3">
    <source>
        <dbReference type="ARBA" id="ARBA00022801"/>
    </source>
</evidence>
<gene>
    <name evidence="14" type="ORF">Thi970DRAFT_03067</name>
</gene>
<reference evidence="15" key="1">
    <citation type="submission" date="2011-06" db="EMBL/GenBank/DDBJ databases">
        <authorList>
            <consortium name="US DOE Joint Genome Institute (JGI-PGF)"/>
            <person name="Lucas S."/>
            <person name="Han J."/>
            <person name="Lapidus A."/>
            <person name="Cheng J.-F."/>
            <person name="Goodwin L."/>
            <person name="Pitluck S."/>
            <person name="Peters L."/>
            <person name="Land M.L."/>
            <person name="Hauser L."/>
            <person name="Vogl K."/>
            <person name="Liu Z."/>
            <person name="Overmann J."/>
            <person name="Frigaard N.-U."/>
            <person name="Bryant D.A."/>
            <person name="Woyke T.J."/>
        </authorList>
    </citation>
    <scope>NUCLEOTIDE SEQUENCE [LARGE SCALE GENOMIC DNA]</scope>
    <source>
        <strain evidence="15">970</strain>
    </source>
</reference>
<evidence type="ECO:0000256" key="12">
    <source>
        <dbReference type="PROSITE-ProRule" id="PRU00560"/>
    </source>
</evidence>
<dbReference type="GO" id="GO:0003677">
    <property type="term" value="F:DNA binding"/>
    <property type="evidence" value="ECO:0007669"/>
    <property type="project" value="UniProtKB-KW"/>
</dbReference>
<feature type="domain" description="UvrD-like helicase ATP-binding" evidence="13">
    <location>
        <begin position="1"/>
        <end position="260"/>
    </location>
</feature>
<dbReference type="Gene3D" id="1.10.10.160">
    <property type="match status" value="1"/>
</dbReference>
<evidence type="ECO:0000259" key="13">
    <source>
        <dbReference type="PROSITE" id="PS51198"/>
    </source>
</evidence>